<feature type="domain" description="SnoaL-like" evidence="2">
    <location>
        <begin position="2"/>
        <end position="112"/>
    </location>
</feature>
<accession>A0ABX6SX71</accession>
<evidence type="ECO:0000313" key="3">
    <source>
        <dbReference type="EMBL" id="QNL95993.1"/>
    </source>
</evidence>
<dbReference type="Gene3D" id="3.10.450.50">
    <property type="match status" value="1"/>
</dbReference>
<gene>
    <name evidence="3" type="ORF">H9L21_11670</name>
</gene>
<evidence type="ECO:0000259" key="2">
    <source>
        <dbReference type="Pfam" id="PF13577"/>
    </source>
</evidence>
<sequence length="162" mass="18478">MYSYARGTDRCDPDLIADAYHEDAWDDHGNFRGGRDVVVDTIVGRGAAARASMHHLGNVLIELLGDTAHVETYFMACQDLEIDGARFTRMRAGRYLDRFERRDGRWRVAHRTVVDDWSRLDEVVATAPSVTDECHRGTRDRTDPSYGLSDFSRLRSGRSERI</sequence>
<organism evidence="3 4">
    <name type="scientific">Aeromicrobium senzhongii</name>
    <dbReference type="NCBI Taxonomy" id="2663859"/>
    <lineage>
        <taxon>Bacteria</taxon>
        <taxon>Bacillati</taxon>
        <taxon>Actinomycetota</taxon>
        <taxon>Actinomycetes</taxon>
        <taxon>Propionibacteriales</taxon>
        <taxon>Nocardioidaceae</taxon>
        <taxon>Aeromicrobium</taxon>
    </lineage>
</organism>
<proteinExistence type="predicted"/>
<evidence type="ECO:0000256" key="1">
    <source>
        <dbReference type="SAM" id="MobiDB-lite"/>
    </source>
</evidence>
<keyword evidence="4" id="KW-1185">Reference proteome</keyword>
<dbReference type="Proteomes" id="UP000515871">
    <property type="component" value="Chromosome"/>
</dbReference>
<feature type="compositionally biased region" description="Basic and acidic residues" evidence="1">
    <location>
        <begin position="133"/>
        <end position="143"/>
    </location>
</feature>
<feature type="region of interest" description="Disordered" evidence="1">
    <location>
        <begin position="133"/>
        <end position="162"/>
    </location>
</feature>
<reference evidence="3 4" key="1">
    <citation type="submission" date="2020-08" db="EMBL/GenBank/DDBJ databases">
        <title>Novel species in genus Aeromicrobium.</title>
        <authorList>
            <person name="Zhang G."/>
        </authorList>
    </citation>
    <scope>NUCLEOTIDE SEQUENCE [LARGE SCALE GENOMIC DNA]</scope>
    <source>
        <strain evidence="4">zg-629</strain>
    </source>
</reference>
<protein>
    <submittedName>
        <fullName evidence="3">Nuclear transport factor 2 family protein</fullName>
    </submittedName>
</protein>
<dbReference type="SUPFAM" id="SSF54427">
    <property type="entry name" value="NTF2-like"/>
    <property type="match status" value="1"/>
</dbReference>
<dbReference type="InterPro" id="IPR032710">
    <property type="entry name" value="NTF2-like_dom_sf"/>
</dbReference>
<name>A0ABX6SX71_9ACTN</name>
<dbReference type="Pfam" id="PF13577">
    <property type="entry name" value="SnoaL_4"/>
    <property type="match status" value="1"/>
</dbReference>
<dbReference type="InterPro" id="IPR037401">
    <property type="entry name" value="SnoaL-like"/>
</dbReference>
<evidence type="ECO:0000313" key="4">
    <source>
        <dbReference type="Proteomes" id="UP000515871"/>
    </source>
</evidence>
<dbReference type="EMBL" id="CP060587">
    <property type="protein sequence ID" value="QNL95993.1"/>
    <property type="molecule type" value="Genomic_DNA"/>
</dbReference>